<evidence type="ECO:0000313" key="2">
    <source>
        <dbReference type="Proteomes" id="UP000252519"/>
    </source>
</evidence>
<sequence length="91" mass="10113">MFFKESPCKIVCCFVYQLNTCSRFALFDGLHRKLVLFADSTADDVDFAHRDPPVLRPGPGGSTDAGHAGEWVFQEFLNGFAREVGRIVLSS</sequence>
<accession>A0A368G2E5</accession>
<reference evidence="1 2" key="1">
    <citation type="submission" date="2014-10" db="EMBL/GenBank/DDBJ databases">
        <title>Draft genome of the hookworm Ancylostoma caninum.</title>
        <authorList>
            <person name="Mitreva M."/>
        </authorList>
    </citation>
    <scope>NUCLEOTIDE SEQUENCE [LARGE SCALE GENOMIC DNA]</scope>
    <source>
        <strain evidence="1 2">Baltimore</strain>
    </source>
</reference>
<proteinExistence type="predicted"/>
<keyword evidence="2" id="KW-1185">Reference proteome</keyword>
<gene>
    <name evidence="1" type="ORF">ANCCAN_16977</name>
</gene>
<organism evidence="1 2">
    <name type="scientific">Ancylostoma caninum</name>
    <name type="common">Dog hookworm</name>
    <dbReference type="NCBI Taxonomy" id="29170"/>
    <lineage>
        <taxon>Eukaryota</taxon>
        <taxon>Metazoa</taxon>
        <taxon>Ecdysozoa</taxon>
        <taxon>Nematoda</taxon>
        <taxon>Chromadorea</taxon>
        <taxon>Rhabditida</taxon>
        <taxon>Rhabditina</taxon>
        <taxon>Rhabditomorpha</taxon>
        <taxon>Strongyloidea</taxon>
        <taxon>Ancylostomatidae</taxon>
        <taxon>Ancylostomatinae</taxon>
        <taxon>Ancylostoma</taxon>
    </lineage>
</organism>
<comment type="caution">
    <text evidence="1">The sequence shown here is derived from an EMBL/GenBank/DDBJ whole genome shotgun (WGS) entry which is preliminary data.</text>
</comment>
<protein>
    <submittedName>
        <fullName evidence="1">Uncharacterized protein</fullName>
    </submittedName>
</protein>
<dbReference type="EMBL" id="JOJR01000495">
    <property type="protein sequence ID" value="RCN37135.1"/>
    <property type="molecule type" value="Genomic_DNA"/>
</dbReference>
<evidence type="ECO:0000313" key="1">
    <source>
        <dbReference type="EMBL" id="RCN37135.1"/>
    </source>
</evidence>
<name>A0A368G2E5_ANCCA</name>
<dbReference type="Proteomes" id="UP000252519">
    <property type="component" value="Unassembled WGS sequence"/>
</dbReference>
<dbReference type="AlphaFoldDB" id="A0A368G2E5"/>